<dbReference type="AlphaFoldDB" id="A0A1H3XQP2"/>
<dbReference type="STRING" id="408074.SAMN05660909_00424"/>
<dbReference type="PANTHER" id="PTHR48075:SF5">
    <property type="entry name" value="3-HYDROXYBUTYRYL-COA DEHYDROGENASE"/>
    <property type="match status" value="1"/>
</dbReference>
<dbReference type="Proteomes" id="UP000199656">
    <property type="component" value="Unassembled WGS sequence"/>
</dbReference>
<dbReference type="InterPro" id="IPR006108">
    <property type="entry name" value="3HC_DH_C"/>
</dbReference>
<dbReference type="OrthoDB" id="2986269at2"/>
<reference evidence="3" key="1">
    <citation type="submission" date="2016-10" db="EMBL/GenBank/DDBJ databases">
        <authorList>
            <person name="Varghese N."/>
            <person name="Submissions S."/>
        </authorList>
    </citation>
    <scope>NUCLEOTIDE SEQUENCE [LARGE SCALE GENOMIC DNA]</scope>
    <source>
        <strain evidence="3">DSM 23920</strain>
    </source>
</reference>
<accession>A0A1H3XQP2</accession>
<organism evidence="2 3">
    <name type="scientific">Chitinophaga terrae</name>
    <name type="common">ex Kim and Jung 2007</name>
    <dbReference type="NCBI Taxonomy" id="408074"/>
    <lineage>
        <taxon>Bacteria</taxon>
        <taxon>Pseudomonadati</taxon>
        <taxon>Bacteroidota</taxon>
        <taxon>Chitinophagia</taxon>
        <taxon>Chitinophagales</taxon>
        <taxon>Chitinophagaceae</taxon>
        <taxon>Chitinophaga</taxon>
    </lineage>
</organism>
<feature type="domain" description="3-hydroxyacyl-CoA dehydrogenase C-terminal" evidence="1">
    <location>
        <begin position="138"/>
        <end position="217"/>
    </location>
</feature>
<evidence type="ECO:0000259" key="1">
    <source>
        <dbReference type="Pfam" id="PF00725"/>
    </source>
</evidence>
<evidence type="ECO:0000313" key="2">
    <source>
        <dbReference type="EMBL" id="SEA01560.1"/>
    </source>
</evidence>
<dbReference type="InterPro" id="IPR013328">
    <property type="entry name" value="6PGD_dom2"/>
</dbReference>
<protein>
    <submittedName>
        <fullName evidence="2">3-hydroxybutyryl-CoA dehydrogenase</fullName>
    </submittedName>
</protein>
<dbReference type="SUPFAM" id="SSF48179">
    <property type="entry name" value="6-phosphogluconate dehydrogenase C-terminal domain-like"/>
    <property type="match status" value="1"/>
</dbReference>
<gene>
    <name evidence="2" type="ORF">SAMN05660909_00424</name>
</gene>
<sequence>MNILVIADAQRYDELMEKGIAKHHQIQWKTSLEEVKMLNVFDLVIDMLFDDRTEHALVYAKNPSIPVLAGIVKTSLAELMSQYAFEQGFNIMGCNFLPGMINMPVMEVSVLEEAQQLTLSNIMYDLGWEYLLVADSVGLVTPRVVCMIINEAYLAAEEGTASQEDIDTSMRLGTNYPYGPFEWSERMGVRHVYEVLKAIQEATGDSRYTVAASLQTAYEAI</sequence>
<keyword evidence="3" id="KW-1185">Reference proteome</keyword>
<proteinExistence type="predicted"/>
<evidence type="ECO:0000313" key="3">
    <source>
        <dbReference type="Proteomes" id="UP000199656"/>
    </source>
</evidence>
<dbReference type="InterPro" id="IPR008927">
    <property type="entry name" value="6-PGluconate_DH-like_C_sf"/>
</dbReference>
<dbReference type="GO" id="GO:0016616">
    <property type="term" value="F:oxidoreductase activity, acting on the CH-OH group of donors, NAD or NADP as acceptor"/>
    <property type="evidence" value="ECO:0007669"/>
    <property type="project" value="InterPro"/>
</dbReference>
<dbReference type="GO" id="GO:0006631">
    <property type="term" value="P:fatty acid metabolic process"/>
    <property type="evidence" value="ECO:0007669"/>
    <property type="project" value="InterPro"/>
</dbReference>
<dbReference type="PANTHER" id="PTHR48075">
    <property type="entry name" value="3-HYDROXYACYL-COA DEHYDROGENASE FAMILY PROTEIN"/>
    <property type="match status" value="1"/>
</dbReference>
<dbReference type="RefSeq" id="WP_089758191.1">
    <property type="nucleotide sequence ID" value="NZ_BKAT01000010.1"/>
</dbReference>
<dbReference type="EMBL" id="FNRL01000002">
    <property type="protein sequence ID" value="SEA01560.1"/>
    <property type="molecule type" value="Genomic_DNA"/>
</dbReference>
<dbReference type="Gene3D" id="1.10.1040.10">
    <property type="entry name" value="N-(1-d-carboxylethyl)-l-norvaline Dehydrogenase, domain 2"/>
    <property type="match status" value="1"/>
</dbReference>
<dbReference type="Pfam" id="PF00725">
    <property type="entry name" value="3HCDH"/>
    <property type="match status" value="1"/>
</dbReference>
<name>A0A1H3XQP2_9BACT</name>